<organism evidence="1 2">
    <name type="scientific">Pristionchus mayeri</name>
    <dbReference type="NCBI Taxonomy" id="1317129"/>
    <lineage>
        <taxon>Eukaryota</taxon>
        <taxon>Metazoa</taxon>
        <taxon>Ecdysozoa</taxon>
        <taxon>Nematoda</taxon>
        <taxon>Chromadorea</taxon>
        <taxon>Rhabditida</taxon>
        <taxon>Rhabditina</taxon>
        <taxon>Diplogasteromorpha</taxon>
        <taxon>Diplogasteroidea</taxon>
        <taxon>Neodiplogasteridae</taxon>
        <taxon>Pristionchus</taxon>
    </lineage>
</organism>
<keyword evidence="2" id="KW-1185">Reference proteome</keyword>
<evidence type="ECO:0000313" key="1">
    <source>
        <dbReference type="EMBL" id="GMR35547.1"/>
    </source>
</evidence>
<evidence type="ECO:0000313" key="2">
    <source>
        <dbReference type="Proteomes" id="UP001328107"/>
    </source>
</evidence>
<reference evidence="2" key="1">
    <citation type="submission" date="2022-10" db="EMBL/GenBank/DDBJ databases">
        <title>Genome assembly of Pristionchus species.</title>
        <authorList>
            <person name="Yoshida K."/>
            <person name="Sommer R.J."/>
        </authorList>
    </citation>
    <scope>NUCLEOTIDE SEQUENCE [LARGE SCALE GENOMIC DNA]</scope>
    <source>
        <strain evidence="2">RS5460</strain>
    </source>
</reference>
<name>A0AAN4ZD39_9BILA</name>
<gene>
    <name evidence="1" type="ORF">PMAYCL1PPCAC_05742</name>
</gene>
<dbReference type="EMBL" id="BTRK01000002">
    <property type="protein sequence ID" value="GMR35547.1"/>
    <property type="molecule type" value="Genomic_DNA"/>
</dbReference>
<protein>
    <submittedName>
        <fullName evidence="1">Uncharacterized protein</fullName>
    </submittedName>
</protein>
<dbReference type="Proteomes" id="UP001328107">
    <property type="component" value="Unassembled WGS sequence"/>
</dbReference>
<feature type="non-terminal residue" evidence="1">
    <location>
        <position position="181"/>
    </location>
</feature>
<accession>A0AAN4ZD39</accession>
<comment type="caution">
    <text evidence="1">The sequence shown here is derived from an EMBL/GenBank/DDBJ whole genome shotgun (WGS) entry which is preliminary data.</text>
</comment>
<dbReference type="AlphaFoldDB" id="A0AAN4ZD39"/>
<sequence length="181" mass="20504">MSCSVAIFHSGVALSPLSLFTLLTSITTHTHVHPLLFSVGSHDFSLDFRPSLALFTPEELHNRTHAPSSFCHFQSTSPGGLRAWLSVCDPEQIEMILHAPHASYAMERENGTFRLVAKSRVFFQYYNSLNIEIRPVHLVIFKTKETASIDYSNAVKVSKSFQKYLKENCQNMHFDNAELLM</sequence>
<proteinExistence type="predicted"/>